<comment type="subcellular location">
    <subcellularLocation>
        <location evidence="1">Nucleus</location>
        <location evidence="1">Nucleolus</location>
    </subcellularLocation>
</comment>
<evidence type="ECO:0000313" key="7">
    <source>
        <dbReference type="Proteomes" id="UP000649328"/>
    </source>
</evidence>
<dbReference type="AlphaFoldDB" id="A0A8H7LD31"/>
<comment type="caution">
    <text evidence="6">The sequence shown here is derived from an EMBL/GenBank/DDBJ whole genome shotgun (WGS) entry which is preliminary data.</text>
</comment>
<protein>
    <recommendedName>
        <fullName evidence="8">DNA-directed RNA polymerase I subunit RPA49</fullName>
    </recommendedName>
</protein>
<evidence type="ECO:0000256" key="1">
    <source>
        <dbReference type="ARBA" id="ARBA00004604"/>
    </source>
</evidence>
<evidence type="ECO:0000313" key="6">
    <source>
        <dbReference type="EMBL" id="KAF8000657.1"/>
    </source>
</evidence>
<dbReference type="GO" id="GO:0005730">
    <property type="term" value="C:nucleolus"/>
    <property type="evidence" value="ECO:0007669"/>
    <property type="project" value="UniProtKB-SubCell"/>
</dbReference>
<evidence type="ECO:0000256" key="5">
    <source>
        <dbReference type="ARBA" id="ARBA00023242"/>
    </source>
</evidence>
<sequence length="465" mass="51185">MSNPSISAVVGFNASASASCMHTAPAARHALRWYVRCAGKTHLILANHKSTQLGMGKSQTKTSELAVAAALDTPAYVVGLFFNGMEIPADSSFELYQHKSDSHRYVLHGENQTLEYNGDTGEAQDSNEYVVALYDPKQKSVELYKAPVIPLHVTSLDHRVHKGPKVKLRGQLITAQRNALGEAFGTKKAKAKIASLQRNRIDADKLQDMELDIIDNVTELTAEMPLREQLLEEGAAERPVPPCNEAATQPEDIYPLEGIISSRELAAIRVGSMMEASAAERTEMLPFGKSAFVAKHLERFAALGDTEKVQMLYYASLLFGVYAHRRSRDKTSLMEALGNKPAEILVDGVLERFAVARRLSAFAKSKDRSFFIDPFHEDKLLCHILALLFHISGFTLELVPLAHELNMKPTRITGLLRALGATVKPVGVGLAQELGLSKKDATTYKVAVLKVPFKLPEMVRRGGRR</sequence>
<evidence type="ECO:0000256" key="2">
    <source>
        <dbReference type="ARBA" id="ARBA00009430"/>
    </source>
</evidence>
<dbReference type="Proteomes" id="UP000649328">
    <property type="component" value="Unassembled WGS sequence"/>
</dbReference>
<organism evidence="6 7">
    <name type="scientific">Metschnikowia pulcherrima</name>
    <dbReference type="NCBI Taxonomy" id="27326"/>
    <lineage>
        <taxon>Eukaryota</taxon>
        <taxon>Fungi</taxon>
        <taxon>Dikarya</taxon>
        <taxon>Ascomycota</taxon>
        <taxon>Saccharomycotina</taxon>
        <taxon>Pichiomycetes</taxon>
        <taxon>Metschnikowiaceae</taxon>
        <taxon>Metschnikowia</taxon>
    </lineage>
</organism>
<dbReference type="Pfam" id="PF06870">
    <property type="entry name" value="RNA_pol_I_A49"/>
    <property type="match status" value="1"/>
</dbReference>
<dbReference type="OrthoDB" id="532500at2759"/>
<dbReference type="GO" id="GO:0000428">
    <property type="term" value="C:DNA-directed RNA polymerase complex"/>
    <property type="evidence" value="ECO:0007669"/>
    <property type="project" value="UniProtKB-KW"/>
</dbReference>
<evidence type="ECO:0000256" key="4">
    <source>
        <dbReference type="ARBA" id="ARBA00023163"/>
    </source>
</evidence>
<keyword evidence="7" id="KW-1185">Reference proteome</keyword>
<keyword evidence="5" id="KW-0539">Nucleus</keyword>
<dbReference type="InterPro" id="IPR009668">
    <property type="entry name" value="RNA_pol-assoc_fac_A49-like"/>
</dbReference>
<proteinExistence type="inferred from homology"/>
<dbReference type="EMBL" id="JACBPP010000006">
    <property type="protein sequence ID" value="KAF8000657.1"/>
    <property type="molecule type" value="Genomic_DNA"/>
</dbReference>
<gene>
    <name evidence="6" type="ORF">HF325_004446</name>
</gene>
<accession>A0A8H7LD31</accession>
<keyword evidence="4" id="KW-0804">Transcription</keyword>
<keyword evidence="3" id="KW-0240">DNA-directed RNA polymerase</keyword>
<comment type="similarity">
    <text evidence="2">Belongs to the eukaryotic RPA49/POLR1E RNA polymerase subunit family.</text>
</comment>
<evidence type="ECO:0008006" key="8">
    <source>
        <dbReference type="Google" id="ProtNLM"/>
    </source>
</evidence>
<evidence type="ECO:0000256" key="3">
    <source>
        <dbReference type="ARBA" id="ARBA00022478"/>
    </source>
</evidence>
<dbReference type="PANTHER" id="PTHR14440">
    <property type="entry name" value="DNA-DIRECTED RNA POLYMERASE I SUBUNIT RPA49"/>
    <property type="match status" value="1"/>
</dbReference>
<dbReference type="GO" id="GO:0006351">
    <property type="term" value="P:DNA-templated transcription"/>
    <property type="evidence" value="ECO:0007669"/>
    <property type="project" value="InterPro"/>
</dbReference>
<reference evidence="6" key="1">
    <citation type="submission" date="2020-10" db="EMBL/GenBank/DDBJ databases">
        <title>The Whole-Genome Sequence of Metschnikowia persimmonesis, a Novel Endophytic Yeast Species Isolated from Medicinal Plant Diospyros kaki Thumb.</title>
        <authorList>
            <person name="Rahmat E."/>
            <person name="Kang Y."/>
        </authorList>
    </citation>
    <scope>NUCLEOTIDE SEQUENCE</scope>
    <source>
        <strain evidence="6">KIOM G15050</strain>
    </source>
</reference>
<dbReference type="GO" id="GO:0003677">
    <property type="term" value="F:DNA binding"/>
    <property type="evidence" value="ECO:0007669"/>
    <property type="project" value="InterPro"/>
</dbReference>
<name>A0A8H7LD31_9ASCO</name>